<dbReference type="Proteomes" id="UP001519363">
    <property type="component" value="Unassembled WGS sequence"/>
</dbReference>
<comment type="caution">
    <text evidence="2">The sequence shown here is derived from an EMBL/GenBank/DDBJ whole genome shotgun (WGS) entry which is preliminary data.</text>
</comment>
<dbReference type="InterPro" id="IPR021005">
    <property type="entry name" value="Znf_CGNR"/>
</dbReference>
<keyword evidence="3" id="KW-1185">Reference proteome</keyword>
<gene>
    <name evidence="2" type="ORF">JOF53_006044</name>
</gene>
<dbReference type="PANTHER" id="PTHR35525:SF3">
    <property type="entry name" value="BLL6575 PROTEIN"/>
    <property type="match status" value="1"/>
</dbReference>
<dbReference type="SUPFAM" id="SSF160904">
    <property type="entry name" value="Jann2411-like"/>
    <property type="match status" value="1"/>
</dbReference>
<sequence length="175" mass="19091">MDNADYLDVALRLANASLGDLEELRAALHDEPWWAERTTESDLETLREVALGLRTALDAAVKGSPSKVLSTVNLLLAAHPPRPRLSGHGSDEDVPNWHIHVAEPDAPPAQEVAAAAAWGLAQAVVRHGLDRWGHCAAEDCATYFLDTSTNRAKRFCSARCANRVHVAAFRARQRT</sequence>
<evidence type="ECO:0000313" key="2">
    <source>
        <dbReference type="EMBL" id="MBP2477172.1"/>
    </source>
</evidence>
<name>A0ABS5AKS1_9PSEU</name>
<dbReference type="RefSeq" id="WP_086785261.1">
    <property type="nucleotide sequence ID" value="NZ_JAGIOO010000001.1"/>
</dbReference>
<dbReference type="Gene3D" id="1.10.3300.10">
    <property type="entry name" value="Jann2411-like domain"/>
    <property type="match status" value="1"/>
</dbReference>
<dbReference type="PANTHER" id="PTHR35525">
    <property type="entry name" value="BLL6575 PROTEIN"/>
    <property type="match status" value="1"/>
</dbReference>
<dbReference type="Pfam" id="PF11706">
    <property type="entry name" value="zf-CGNR"/>
    <property type="match status" value="1"/>
</dbReference>
<dbReference type="InterPro" id="IPR010852">
    <property type="entry name" value="ABATE"/>
</dbReference>
<dbReference type="EMBL" id="JAGIOO010000001">
    <property type="protein sequence ID" value="MBP2477172.1"/>
    <property type="molecule type" value="Genomic_DNA"/>
</dbReference>
<organism evidence="2 3">
    <name type="scientific">Crossiella equi</name>
    <dbReference type="NCBI Taxonomy" id="130796"/>
    <lineage>
        <taxon>Bacteria</taxon>
        <taxon>Bacillati</taxon>
        <taxon>Actinomycetota</taxon>
        <taxon>Actinomycetes</taxon>
        <taxon>Pseudonocardiales</taxon>
        <taxon>Pseudonocardiaceae</taxon>
        <taxon>Crossiella</taxon>
    </lineage>
</organism>
<dbReference type="InterPro" id="IPR023286">
    <property type="entry name" value="ABATE_dom_sf"/>
</dbReference>
<evidence type="ECO:0000313" key="3">
    <source>
        <dbReference type="Proteomes" id="UP001519363"/>
    </source>
</evidence>
<accession>A0ABS5AKS1</accession>
<feature type="domain" description="Zinc finger CGNR" evidence="1">
    <location>
        <begin position="131"/>
        <end position="173"/>
    </location>
</feature>
<proteinExistence type="predicted"/>
<evidence type="ECO:0000259" key="1">
    <source>
        <dbReference type="Pfam" id="PF11706"/>
    </source>
</evidence>
<reference evidence="2 3" key="1">
    <citation type="submission" date="2021-03" db="EMBL/GenBank/DDBJ databases">
        <title>Sequencing the genomes of 1000 actinobacteria strains.</title>
        <authorList>
            <person name="Klenk H.-P."/>
        </authorList>
    </citation>
    <scope>NUCLEOTIDE SEQUENCE [LARGE SCALE GENOMIC DNA]</scope>
    <source>
        <strain evidence="2 3">DSM 44580</strain>
    </source>
</reference>
<protein>
    <submittedName>
        <fullName evidence="2">RNA-binding Zn ribbon-like protein</fullName>
    </submittedName>
</protein>